<accession>A0A6P8XQR7</accession>
<dbReference type="RefSeq" id="XP_034118981.1">
    <property type="nucleotide sequence ID" value="XM_034263090.2"/>
</dbReference>
<dbReference type="FunFam" id="3.40.50.720:FF:000047">
    <property type="entry name" value="NADP-dependent L-serine/L-allo-threonine dehydrogenase"/>
    <property type="match status" value="1"/>
</dbReference>
<dbReference type="InterPro" id="IPR036291">
    <property type="entry name" value="NAD(P)-bd_dom_sf"/>
</dbReference>
<dbReference type="GO" id="GO:0016616">
    <property type="term" value="F:oxidoreductase activity, acting on the CH-OH group of donors, NAD or NADP as acceptor"/>
    <property type="evidence" value="ECO:0007669"/>
    <property type="project" value="UniProtKB-ARBA"/>
</dbReference>
<gene>
    <name evidence="5" type="primary">LOC117577993</name>
</gene>
<reference evidence="5" key="1">
    <citation type="submission" date="2025-08" db="UniProtKB">
        <authorList>
            <consortium name="RefSeq"/>
        </authorList>
    </citation>
    <scope>IDENTIFICATION</scope>
    <source>
        <strain evidence="5">15112-1751.03</strain>
        <tissue evidence="5">Whole Adult</tissue>
    </source>
</reference>
<dbReference type="PANTHER" id="PTHR43115">
    <property type="entry name" value="DEHYDROGENASE/REDUCTASE SDR FAMILY MEMBER 11"/>
    <property type="match status" value="1"/>
</dbReference>
<dbReference type="AlphaFoldDB" id="A0A6P8XQR7"/>
<keyword evidence="4" id="KW-1185">Reference proteome</keyword>
<evidence type="ECO:0000313" key="4">
    <source>
        <dbReference type="Proteomes" id="UP000515160"/>
    </source>
</evidence>
<dbReference type="PRINTS" id="PR00080">
    <property type="entry name" value="SDRFAMILY"/>
</dbReference>
<evidence type="ECO:0000256" key="2">
    <source>
        <dbReference type="ARBA" id="ARBA00023002"/>
    </source>
</evidence>
<dbReference type="PRINTS" id="PR00081">
    <property type="entry name" value="GDHRDH"/>
</dbReference>
<dbReference type="PANTHER" id="PTHR43115:SF4">
    <property type="entry name" value="DEHYDROGENASE_REDUCTASE SDR FAMILY MEMBER 11"/>
    <property type="match status" value="1"/>
</dbReference>
<evidence type="ECO:0000256" key="1">
    <source>
        <dbReference type="ARBA" id="ARBA00006484"/>
    </source>
</evidence>
<sequence>MQLTNMCTYSRPSNQLEATRSPIIHTYKYKKHRANSTDAQTLISFSPSWLAIIINSISISSMDRWQNRVAVVTGASSGIGSAIVVDLVNAGLIVVGLARRVERVKELQKLVPAERRDKLIPIQCDVGNEASVKAAFDAIEQQLGGIDILINNAGTLQDGRLVDMPISQVQQTVQTNIMGIVMCTQRAFASMKKRNFDGHVVLINSILGHKLFGPTPDVAPQINMYPPSKHAVTAMTEIYRQEFMGLGTRIKITSISPGIVDTEILPDGVREAVQQTMLKAEDVAQAVHFALATPPHMQVHEMIIKPVGELF</sequence>
<dbReference type="GeneID" id="117577993"/>
<dbReference type="Gene3D" id="3.40.50.720">
    <property type="entry name" value="NAD(P)-binding Rossmann-like Domain"/>
    <property type="match status" value="1"/>
</dbReference>
<dbReference type="OrthoDB" id="1933717at2759"/>
<proteinExistence type="inferred from homology"/>
<dbReference type="InterPro" id="IPR002347">
    <property type="entry name" value="SDR_fam"/>
</dbReference>
<dbReference type="Proteomes" id="UP000515160">
    <property type="component" value="Chromosome X"/>
</dbReference>
<keyword evidence="2" id="KW-0560">Oxidoreductase</keyword>
<dbReference type="Pfam" id="PF00106">
    <property type="entry name" value="adh_short"/>
    <property type="match status" value="1"/>
</dbReference>
<evidence type="ECO:0000256" key="3">
    <source>
        <dbReference type="RuleBase" id="RU000363"/>
    </source>
</evidence>
<organism evidence="4 5">
    <name type="scientific">Drosophila albomicans</name>
    <name type="common">Fruit fly</name>
    <dbReference type="NCBI Taxonomy" id="7291"/>
    <lineage>
        <taxon>Eukaryota</taxon>
        <taxon>Metazoa</taxon>
        <taxon>Ecdysozoa</taxon>
        <taxon>Arthropoda</taxon>
        <taxon>Hexapoda</taxon>
        <taxon>Insecta</taxon>
        <taxon>Pterygota</taxon>
        <taxon>Neoptera</taxon>
        <taxon>Endopterygota</taxon>
        <taxon>Diptera</taxon>
        <taxon>Brachycera</taxon>
        <taxon>Muscomorpha</taxon>
        <taxon>Ephydroidea</taxon>
        <taxon>Drosophilidae</taxon>
        <taxon>Drosophila</taxon>
    </lineage>
</organism>
<name>A0A6P8XQR7_DROAB</name>
<dbReference type="SUPFAM" id="SSF51735">
    <property type="entry name" value="NAD(P)-binding Rossmann-fold domains"/>
    <property type="match status" value="1"/>
</dbReference>
<protein>
    <submittedName>
        <fullName evidence="5">Farnesol dehydrogenase-like isoform X2</fullName>
    </submittedName>
</protein>
<comment type="similarity">
    <text evidence="1 3">Belongs to the short-chain dehydrogenases/reductases (SDR) family.</text>
</comment>
<evidence type="ECO:0000313" key="5">
    <source>
        <dbReference type="RefSeq" id="XP_034118981.1"/>
    </source>
</evidence>